<protein>
    <submittedName>
        <fullName evidence="2">Uncharacterized protein</fullName>
    </submittedName>
</protein>
<evidence type="ECO:0000313" key="2">
    <source>
        <dbReference type="EMBL" id="PNY05598.1"/>
    </source>
</evidence>
<gene>
    <name evidence="2" type="ORF">L195_g002052</name>
</gene>
<reference evidence="2 3" key="1">
    <citation type="journal article" date="2014" name="Am. J. Bot.">
        <title>Genome assembly and annotation for red clover (Trifolium pratense; Fabaceae).</title>
        <authorList>
            <person name="Istvanek J."/>
            <person name="Jaros M."/>
            <person name="Krenek A."/>
            <person name="Repkova J."/>
        </authorList>
    </citation>
    <scope>NUCLEOTIDE SEQUENCE [LARGE SCALE GENOMIC DNA]</scope>
    <source>
        <strain evidence="3">cv. Tatra</strain>
        <tissue evidence="2">Young leaves</tissue>
    </source>
</reference>
<reference evidence="2 3" key="2">
    <citation type="journal article" date="2017" name="Front. Plant Sci.">
        <title>Gene Classification and Mining of Molecular Markers Useful in Red Clover (Trifolium pratense) Breeding.</title>
        <authorList>
            <person name="Istvanek J."/>
            <person name="Dluhosova J."/>
            <person name="Dluhos P."/>
            <person name="Patkova L."/>
            <person name="Nedelnik J."/>
            <person name="Repkova J."/>
        </authorList>
    </citation>
    <scope>NUCLEOTIDE SEQUENCE [LARGE SCALE GENOMIC DNA]</scope>
    <source>
        <strain evidence="3">cv. Tatra</strain>
        <tissue evidence="2">Young leaves</tissue>
    </source>
</reference>
<evidence type="ECO:0000313" key="3">
    <source>
        <dbReference type="Proteomes" id="UP000236291"/>
    </source>
</evidence>
<dbReference type="Proteomes" id="UP000236291">
    <property type="component" value="Unassembled WGS sequence"/>
</dbReference>
<feature type="region of interest" description="Disordered" evidence="1">
    <location>
        <begin position="1"/>
        <end position="23"/>
    </location>
</feature>
<name>A0A2K3NRD1_TRIPR</name>
<proteinExistence type="predicted"/>
<evidence type="ECO:0000256" key="1">
    <source>
        <dbReference type="SAM" id="MobiDB-lite"/>
    </source>
</evidence>
<organism evidence="2 3">
    <name type="scientific">Trifolium pratense</name>
    <name type="common">Red clover</name>
    <dbReference type="NCBI Taxonomy" id="57577"/>
    <lineage>
        <taxon>Eukaryota</taxon>
        <taxon>Viridiplantae</taxon>
        <taxon>Streptophyta</taxon>
        <taxon>Embryophyta</taxon>
        <taxon>Tracheophyta</taxon>
        <taxon>Spermatophyta</taxon>
        <taxon>Magnoliopsida</taxon>
        <taxon>eudicotyledons</taxon>
        <taxon>Gunneridae</taxon>
        <taxon>Pentapetalae</taxon>
        <taxon>rosids</taxon>
        <taxon>fabids</taxon>
        <taxon>Fabales</taxon>
        <taxon>Fabaceae</taxon>
        <taxon>Papilionoideae</taxon>
        <taxon>50 kb inversion clade</taxon>
        <taxon>NPAAA clade</taxon>
        <taxon>Hologalegina</taxon>
        <taxon>IRL clade</taxon>
        <taxon>Trifolieae</taxon>
        <taxon>Trifolium</taxon>
    </lineage>
</organism>
<feature type="compositionally biased region" description="Basic and acidic residues" evidence="1">
    <location>
        <begin position="1"/>
        <end position="12"/>
    </location>
</feature>
<accession>A0A2K3NRD1</accession>
<comment type="caution">
    <text evidence="2">The sequence shown here is derived from an EMBL/GenBank/DDBJ whole genome shotgun (WGS) entry which is preliminary data.</text>
</comment>
<dbReference type="AlphaFoldDB" id="A0A2K3NRD1"/>
<sequence>MREIERMKRDREDGDGEDLNPNVLASETDKIKSWNHIMENIHNIVKVKVPITYFTVSQYMSSGSHKSIHAASTDEYNSNPPILISKEVILH</sequence>
<dbReference type="EMBL" id="ASHM01000877">
    <property type="protein sequence ID" value="PNY05598.1"/>
    <property type="molecule type" value="Genomic_DNA"/>
</dbReference>